<dbReference type="OrthoDB" id="5408144at2759"/>
<keyword evidence="2" id="KW-1185">Reference proteome</keyword>
<evidence type="ECO:0000313" key="3">
    <source>
        <dbReference type="RefSeq" id="XP_033456801.1"/>
    </source>
</evidence>
<feature type="compositionally biased region" description="Basic and acidic residues" evidence="1">
    <location>
        <begin position="61"/>
        <end position="70"/>
    </location>
</feature>
<dbReference type="GeneID" id="54365986"/>
<protein>
    <submittedName>
        <fullName evidence="3">Uncharacterized protein</fullName>
    </submittedName>
</protein>
<dbReference type="AlphaFoldDB" id="A0A6J3LVH3"/>
<proteinExistence type="predicted"/>
<sequence length="172" mass="19230">MPFREKAKSLFRTRSKTESNSLSKTSSSESQSTISTTTTRWPSNVYKPGEPMPRPKYRAIPKKEHKDKLDAFSFPEAWRRRSFQSQYSPMGTRAPSRRNSIGASRQNSTFSLSKKSASRTNSVTSIDTDDLSSRTREMHSGAAKPTLLSDQPEQEGDDDVANGVQPPSVLLQ</sequence>
<reference evidence="3" key="1">
    <citation type="submission" date="2020-01" db="EMBL/GenBank/DDBJ databases">
        <authorList>
            <consortium name="DOE Joint Genome Institute"/>
            <person name="Haridas S."/>
            <person name="Albert R."/>
            <person name="Binder M."/>
            <person name="Bloem J."/>
            <person name="Labutti K."/>
            <person name="Salamov A."/>
            <person name="Andreopoulos B."/>
            <person name="Baker S.E."/>
            <person name="Barry K."/>
            <person name="Bills G."/>
            <person name="Bluhm B.H."/>
            <person name="Cannon C."/>
            <person name="Castanera R."/>
            <person name="Culley D.E."/>
            <person name="Daum C."/>
            <person name="Ezra D."/>
            <person name="Gonzalez J.B."/>
            <person name="Henrissat B."/>
            <person name="Kuo A."/>
            <person name="Liang C."/>
            <person name="Lipzen A."/>
            <person name="Lutzoni F."/>
            <person name="Magnuson J."/>
            <person name="Mondo S."/>
            <person name="Nolan M."/>
            <person name="Ohm R."/>
            <person name="Pangilinan J."/>
            <person name="Park H.-J."/>
            <person name="Ramirez L."/>
            <person name="Alfaro M."/>
            <person name="Sun H."/>
            <person name="Tritt A."/>
            <person name="Yoshinaga Y."/>
            <person name="Zwiers L.-H."/>
            <person name="Turgeon B.G."/>
            <person name="Goodwin S.B."/>
            <person name="Spatafora J.W."/>
            <person name="Crous P.W."/>
            <person name="Grigoriev I.V."/>
        </authorList>
    </citation>
    <scope>NUCLEOTIDE SEQUENCE</scope>
    <source>
        <strain evidence="3">CBS 342.82</strain>
    </source>
</reference>
<evidence type="ECO:0000313" key="2">
    <source>
        <dbReference type="Proteomes" id="UP000504637"/>
    </source>
</evidence>
<accession>A0A6J3LVH3</accession>
<dbReference type="Proteomes" id="UP000504637">
    <property type="component" value="Unplaced"/>
</dbReference>
<dbReference type="RefSeq" id="XP_033456801.1">
    <property type="nucleotide sequence ID" value="XM_033608187.1"/>
</dbReference>
<organism evidence="3">
    <name type="scientific">Dissoconium aciculare CBS 342.82</name>
    <dbReference type="NCBI Taxonomy" id="1314786"/>
    <lineage>
        <taxon>Eukaryota</taxon>
        <taxon>Fungi</taxon>
        <taxon>Dikarya</taxon>
        <taxon>Ascomycota</taxon>
        <taxon>Pezizomycotina</taxon>
        <taxon>Dothideomycetes</taxon>
        <taxon>Dothideomycetidae</taxon>
        <taxon>Mycosphaerellales</taxon>
        <taxon>Dissoconiaceae</taxon>
        <taxon>Dissoconium</taxon>
    </lineage>
</organism>
<evidence type="ECO:0000256" key="1">
    <source>
        <dbReference type="SAM" id="MobiDB-lite"/>
    </source>
</evidence>
<reference evidence="3" key="2">
    <citation type="submission" date="2020-04" db="EMBL/GenBank/DDBJ databases">
        <authorList>
            <consortium name="NCBI Genome Project"/>
        </authorList>
    </citation>
    <scope>NUCLEOTIDE SEQUENCE</scope>
    <source>
        <strain evidence="3">CBS 342.82</strain>
    </source>
</reference>
<feature type="region of interest" description="Disordered" evidence="1">
    <location>
        <begin position="1"/>
        <end position="172"/>
    </location>
</feature>
<gene>
    <name evidence="3" type="ORF">K489DRAFT_416910</name>
</gene>
<reference evidence="3" key="3">
    <citation type="submission" date="2025-08" db="UniProtKB">
        <authorList>
            <consortium name="RefSeq"/>
        </authorList>
    </citation>
    <scope>IDENTIFICATION</scope>
    <source>
        <strain evidence="3">CBS 342.82</strain>
    </source>
</reference>
<feature type="compositionally biased region" description="Polar residues" evidence="1">
    <location>
        <begin position="97"/>
        <end position="126"/>
    </location>
</feature>
<name>A0A6J3LVH3_9PEZI</name>
<feature type="compositionally biased region" description="Low complexity" evidence="1">
    <location>
        <begin position="18"/>
        <end position="39"/>
    </location>
</feature>